<evidence type="ECO:0000256" key="4">
    <source>
        <dbReference type="ARBA" id="ARBA00022857"/>
    </source>
</evidence>
<keyword evidence="6" id="KW-0119">Carbohydrate metabolism</keyword>
<comment type="caution">
    <text evidence="9">The sequence shown here is derived from an EMBL/GenBank/DDBJ whole genome shotgun (WGS) entry which is preliminary data.</text>
</comment>
<evidence type="ECO:0000256" key="1">
    <source>
        <dbReference type="ARBA" id="ARBA00004937"/>
    </source>
</evidence>
<protein>
    <submittedName>
        <fullName evidence="9">Glucose-6-phosphate 1-dehydrogenase</fullName>
        <ecNumber evidence="9">1.1.1.363</ecNumber>
    </submittedName>
</protein>
<evidence type="ECO:0000313" key="9">
    <source>
        <dbReference type="EMBL" id="MPL64440.1"/>
    </source>
</evidence>
<dbReference type="GO" id="GO:0050661">
    <property type="term" value="F:NADP binding"/>
    <property type="evidence" value="ECO:0007669"/>
    <property type="project" value="InterPro"/>
</dbReference>
<comment type="similarity">
    <text evidence="2">Belongs to the glucose-6-phosphate dehydrogenase family.</text>
</comment>
<sequence length="526" mass="58510">MPQLKSEQYPVCSLDSGGFKPEPAVFVVFGATGDLSHRKIFPALFDLFLGGILPEDLLMVGFARKDLDHKKFREGLRQGCASFARAAAFDEEQWKRFSSRVYYLRSDLEDSRGYVRLADVLAGRENGFFKAIDAIPKNILFYLAVGPEHFGTISDRLGEAGLGSRRDRGGQRAAPGVKSAPRQGWRRLVVEKPYGRDGESAKELTAVLQRSFAERDIYRIDHYLGKETVQNLLYLRFANSVFEPIWNRHHIEAIDISVFETVGIGDRGGYYDSAGAARDMLQNHLIQLMCLTTMEPPASLDPENIHNEKVKVLQSIAPYSPASLLARALRGQYVRGVDAEGRSLPGYREETRVKPDSSTETYVALTLELDNWRFAGVPIRLRTGKAFASKFSQIVIHFKKPPAALFTAQCGESLINNTLTIQIQPNEGVWLRFNAKIPGMSAIKANELRFSFKEVSEYLPEAYERLIADALAGDSTLFIRADESQQAWRIVDTLEAAWAKADPGAPPAKGGLLFYPAGSPIPEIGS</sequence>
<evidence type="ECO:0000259" key="7">
    <source>
        <dbReference type="Pfam" id="PF00479"/>
    </source>
</evidence>
<dbReference type="PANTHER" id="PTHR23429">
    <property type="entry name" value="GLUCOSE-6-PHOSPHATE 1-DEHYDROGENASE G6PD"/>
    <property type="match status" value="1"/>
</dbReference>
<keyword evidence="5 9" id="KW-0560">Oxidoreductase</keyword>
<keyword evidence="4" id="KW-0521">NADP</keyword>
<evidence type="ECO:0000256" key="6">
    <source>
        <dbReference type="ARBA" id="ARBA00023277"/>
    </source>
</evidence>
<dbReference type="InterPro" id="IPR036291">
    <property type="entry name" value="NAD(P)-bd_dom_sf"/>
</dbReference>
<dbReference type="UniPathway" id="UPA00115"/>
<feature type="domain" description="Glucose-6-phosphate dehydrogenase C-terminal" evidence="8">
    <location>
        <begin position="234"/>
        <end position="522"/>
    </location>
</feature>
<dbReference type="SUPFAM" id="SSF55347">
    <property type="entry name" value="Glyceraldehyde-3-phosphate dehydrogenase-like, C-terminal domain"/>
    <property type="match status" value="1"/>
</dbReference>
<name>A0A644TC37_9ZZZZ</name>
<evidence type="ECO:0000256" key="5">
    <source>
        <dbReference type="ARBA" id="ARBA00023002"/>
    </source>
</evidence>
<proteinExistence type="inferred from homology"/>
<dbReference type="PROSITE" id="PS00069">
    <property type="entry name" value="G6P_DEHYDROGENASE"/>
    <property type="match status" value="1"/>
</dbReference>
<dbReference type="PIRSF" id="PIRSF000110">
    <property type="entry name" value="G6PD"/>
    <property type="match status" value="1"/>
</dbReference>
<dbReference type="Gene3D" id="3.30.360.10">
    <property type="entry name" value="Dihydrodipicolinate Reductase, domain 2"/>
    <property type="match status" value="1"/>
</dbReference>
<dbReference type="Pfam" id="PF02781">
    <property type="entry name" value="G6PD_C"/>
    <property type="match status" value="1"/>
</dbReference>
<feature type="domain" description="Glucose-6-phosphate dehydrogenase NAD-binding" evidence="7">
    <location>
        <begin position="27"/>
        <end position="231"/>
    </location>
</feature>
<dbReference type="AlphaFoldDB" id="A0A644TC37"/>
<dbReference type="HAMAP" id="MF_00966">
    <property type="entry name" value="G6PD"/>
    <property type="match status" value="1"/>
</dbReference>
<dbReference type="InterPro" id="IPR019796">
    <property type="entry name" value="G6P_DH_AS"/>
</dbReference>
<dbReference type="EMBL" id="VSSQ01000025">
    <property type="protein sequence ID" value="MPL64440.1"/>
    <property type="molecule type" value="Genomic_DNA"/>
</dbReference>
<evidence type="ECO:0000256" key="2">
    <source>
        <dbReference type="ARBA" id="ARBA00009975"/>
    </source>
</evidence>
<dbReference type="InterPro" id="IPR001282">
    <property type="entry name" value="G6P_DH"/>
</dbReference>
<accession>A0A644TC37</accession>
<dbReference type="GO" id="GO:0004345">
    <property type="term" value="F:glucose-6-phosphate dehydrogenase activity"/>
    <property type="evidence" value="ECO:0007669"/>
    <property type="project" value="InterPro"/>
</dbReference>
<dbReference type="GO" id="GO:0005829">
    <property type="term" value="C:cytosol"/>
    <property type="evidence" value="ECO:0007669"/>
    <property type="project" value="TreeGrafter"/>
</dbReference>
<evidence type="ECO:0000259" key="8">
    <source>
        <dbReference type="Pfam" id="PF02781"/>
    </source>
</evidence>
<dbReference type="Gene3D" id="3.40.50.720">
    <property type="entry name" value="NAD(P)-binding Rossmann-like Domain"/>
    <property type="match status" value="1"/>
</dbReference>
<organism evidence="9">
    <name type="scientific">bioreactor metagenome</name>
    <dbReference type="NCBI Taxonomy" id="1076179"/>
    <lineage>
        <taxon>unclassified sequences</taxon>
        <taxon>metagenomes</taxon>
        <taxon>ecological metagenomes</taxon>
    </lineage>
</organism>
<comment type="pathway">
    <text evidence="1">Carbohydrate degradation; pentose phosphate pathway; D-ribulose 5-phosphate from D-glucose 6-phosphate (oxidative stage): step 1/3.</text>
</comment>
<gene>
    <name evidence="9" type="primary">zwf_1</name>
    <name evidence="9" type="ORF">SDC9_10093</name>
</gene>
<reference evidence="9" key="1">
    <citation type="submission" date="2019-08" db="EMBL/GenBank/DDBJ databases">
        <authorList>
            <person name="Kucharzyk K."/>
            <person name="Murdoch R.W."/>
            <person name="Higgins S."/>
            <person name="Loffler F."/>
        </authorList>
    </citation>
    <scope>NUCLEOTIDE SEQUENCE</scope>
</reference>
<dbReference type="NCBIfam" id="TIGR00871">
    <property type="entry name" value="zwf"/>
    <property type="match status" value="1"/>
</dbReference>
<dbReference type="PRINTS" id="PR00079">
    <property type="entry name" value="G6PDHDRGNASE"/>
</dbReference>
<evidence type="ECO:0000256" key="3">
    <source>
        <dbReference type="ARBA" id="ARBA00022526"/>
    </source>
</evidence>
<dbReference type="GO" id="GO:0009051">
    <property type="term" value="P:pentose-phosphate shunt, oxidative branch"/>
    <property type="evidence" value="ECO:0007669"/>
    <property type="project" value="TreeGrafter"/>
</dbReference>
<dbReference type="PANTHER" id="PTHR23429:SF0">
    <property type="entry name" value="GLUCOSE-6-PHOSPHATE 1-DEHYDROGENASE"/>
    <property type="match status" value="1"/>
</dbReference>
<dbReference type="Pfam" id="PF00479">
    <property type="entry name" value="G6PD_N"/>
    <property type="match status" value="1"/>
</dbReference>
<dbReference type="GO" id="GO:0006006">
    <property type="term" value="P:glucose metabolic process"/>
    <property type="evidence" value="ECO:0007669"/>
    <property type="project" value="UniProtKB-KW"/>
</dbReference>
<dbReference type="InterPro" id="IPR022674">
    <property type="entry name" value="G6P_DH_NAD-bd"/>
</dbReference>
<dbReference type="InterPro" id="IPR022675">
    <property type="entry name" value="G6P_DH_C"/>
</dbReference>
<dbReference type="SUPFAM" id="SSF51735">
    <property type="entry name" value="NAD(P)-binding Rossmann-fold domains"/>
    <property type="match status" value="1"/>
</dbReference>
<keyword evidence="3" id="KW-0313">Glucose metabolism</keyword>
<dbReference type="EC" id="1.1.1.363" evidence="9"/>